<evidence type="ECO:0000256" key="3">
    <source>
        <dbReference type="ARBA" id="ARBA00023163"/>
    </source>
</evidence>
<gene>
    <name evidence="5" type="ORF">AAF463_22945</name>
</gene>
<evidence type="ECO:0000256" key="2">
    <source>
        <dbReference type="ARBA" id="ARBA00023125"/>
    </source>
</evidence>
<dbReference type="PANTHER" id="PTHR47504">
    <property type="entry name" value="RIGHT ORIGIN-BINDING PROTEIN"/>
    <property type="match status" value="1"/>
</dbReference>
<dbReference type="Gene3D" id="1.10.10.60">
    <property type="entry name" value="Homeodomain-like"/>
    <property type="match status" value="2"/>
</dbReference>
<dbReference type="RefSeq" id="WP_350262210.1">
    <property type="nucleotide sequence ID" value="NZ_CP158293.1"/>
</dbReference>
<name>A0AAU7U206_9GAMM</name>
<feature type="domain" description="HTH araC/xylS-type" evidence="4">
    <location>
        <begin position="6"/>
        <end position="104"/>
    </location>
</feature>
<keyword evidence="1" id="KW-0805">Transcription regulation</keyword>
<dbReference type="InterPro" id="IPR011256">
    <property type="entry name" value="Reg_factor_effector_dom_sf"/>
</dbReference>
<proteinExistence type="predicted"/>
<dbReference type="GO" id="GO:0046677">
    <property type="term" value="P:response to antibiotic"/>
    <property type="evidence" value="ECO:0007669"/>
    <property type="project" value="UniProtKB-KW"/>
</dbReference>
<accession>A0AAU7U206</accession>
<dbReference type="PROSITE" id="PS01124">
    <property type="entry name" value="HTH_ARAC_FAMILY_2"/>
    <property type="match status" value="1"/>
</dbReference>
<organism evidence="5">
    <name type="scientific">Pantoea sp. BJ2</name>
    <dbReference type="NCBI Taxonomy" id="3141322"/>
    <lineage>
        <taxon>Bacteria</taxon>
        <taxon>Pseudomonadati</taxon>
        <taxon>Pseudomonadota</taxon>
        <taxon>Gammaproteobacteria</taxon>
        <taxon>Enterobacterales</taxon>
        <taxon>Erwiniaceae</taxon>
        <taxon>Pantoea</taxon>
    </lineage>
</organism>
<dbReference type="SUPFAM" id="SSF46689">
    <property type="entry name" value="Homeodomain-like"/>
    <property type="match status" value="2"/>
</dbReference>
<evidence type="ECO:0000259" key="4">
    <source>
        <dbReference type="PROSITE" id="PS01124"/>
    </source>
</evidence>
<dbReference type="Pfam" id="PF12833">
    <property type="entry name" value="HTH_18"/>
    <property type="match status" value="1"/>
</dbReference>
<dbReference type="SUPFAM" id="SSF55136">
    <property type="entry name" value="Probable bacterial effector-binding domain"/>
    <property type="match status" value="1"/>
</dbReference>
<keyword evidence="2" id="KW-0238">DNA-binding</keyword>
<keyword evidence="5" id="KW-0614">Plasmid</keyword>
<dbReference type="InterPro" id="IPR018060">
    <property type="entry name" value="HTH_AraC"/>
</dbReference>
<dbReference type="EMBL" id="CP158293">
    <property type="protein sequence ID" value="XBV46997.1"/>
    <property type="molecule type" value="Genomic_DNA"/>
</dbReference>
<evidence type="ECO:0000313" key="5">
    <source>
        <dbReference type="EMBL" id="XBV46997.1"/>
    </source>
</evidence>
<dbReference type="InterPro" id="IPR050959">
    <property type="entry name" value="MarA-like"/>
</dbReference>
<dbReference type="GO" id="GO:0003700">
    <property type="term" value="F:DNA-binding transcription factor activity"/>
    <property type="evidence" value="ECO:0007669"/>
    <property type="project" value="InterPro"/>
</dbReference>
<reference evidence="5" key="1">
    <citation type="submission" date="2024-06" db="EMBL/GenBank/DDBJ databases">
        <title>Multiomics insights into the TNT degradation mechanism by Pantoea sp. BJ2 isolated from an ammunition destruction site.</title>
        <authorList>
            <person name="Luo J."/>
        </authorList>
    </citation>
    <scope>NUCLEOTIDE SEQUENCE</scope>
    <source>
        <strain evidence="5">BJ2</strain>
        <plasmid evidence="5">plasmindA</plasmid>
    </source>
</reference>
<dbReference type="SMART" id="SM00342">
    <property type="entry name" value="HTH_ARAC"/>
    <property type="match status" value="1"/>
</dbReference>
<dbReference type="PANTHER" id="PTHR47504:SF4">
    <property type="entry name" value="MULTIPLE ANTIBIOTIC RESISTANCE PROTEIN MARA"/>
    <property type="match status" value="1"/>
</dbReference>
<protein>
    <submittedName>
        <fullName evidence="5">Helix-turn-helix domain-containing protein</fullName>
    </submittedName>
</protein>
<evidence type="ECO:0000256" key="1">
    <source>
        <dbReference type="ARBA" id="ARBA00023015"/>
    </source>
</evidence>
<dbReference type="GO" id="GO:0043565">
    <property type="term" value="F:sequence-specific DNA binding"/>
    <property type="evidence" value="ECO:0007669"/>
    <property type="project" value="InterPro"/>
</dbReference>
<dbReference type="InterPro" id="IPR009057">
    <property type="entry name" value="Homeodomain-like_sf"/>
</dbReference>
<keyword evidence="3" id="KW-0804">Transcription</keyword>
<sequence length="282" mass="32576">MKSFTRDLIIWIEENLDKKIILDEVAEKSGYSKWHLQRLFRQETGMKLATYIRERRLSESAILLKMTSAPVIHAAEKFGFTNQQAFTRTFTKYFCLPPARYRQTREWHFRGLQPSLLSTAGTMSEPETTWLSAPALSDVTFSYQCESADLYSIDFHTEQREQGLKKAARLLRGESPTWFAERFEPDSSSGNIRLTLTFGCREDKDERGGKKTSSPCMFLRFPFEGSAAELTEMQMNVYRHILPRRAEARRDGHDLFIMGPGHEANLMSSHFQGDYYIPVTAI</sequence>
<dbReference type="Gene3D" id="3.20.80.10">
    <property type="entry name" value="Regulatory factor, effector binding domain"/>
    <property type="match status" value="1"/>
</dbReference>
<dbReference type="AlphaFoldDB" id="A0AAU7U206"/>
<geneLocation type="plasmid" evidence="5">
    <name>plasmindA</name>
</geneLocation>